<name>A0AAU7BQW4_9FLAO</name>
<organism evidence="1">
    <name type="scientific">Pontimicrobium sp. SW4</name>
    <dbReference type="NCBI Taxonomy" id="3153519"/>
    <lineage>
        <taxon>Bacteria</taxon>
        <taxon>Pseudomonadati</taxon>
        <taxon>Bacteroidota</taxon>
        <taxon>Flavobacteriia</taxon>
        <taxon>Flavobacteriales</taxon>
        <taxon>Flavobacteriaceae</taxon>
        <taxon>Pontimicrobium</taxon>
    </lineage>
</organism>
<protein>
    <submittedName>
        <fullName evidence="1">Uncharacterized protein</fullName>
    </submittedName>
</protein>
<dbReference type="AlphaFoldDB" id="A0AAU7BQW4"/>
<gene>
    <name evidence="1" type="ORF">ABGB03_12610</name>
</gene>
<reference evidence="1" key="1">
    <citation type="submission" date="2024-05" db="EMBL/GenBank/DDBJ databases">
        <title>Pontimicrobium maritimus sp. nov., isolated form sea water.</title>
        <authorList>
            <person name="Muhammad N."/>
            <person name="Vuong T.Q."/>
            <person name="Han H.L."/>
            <person name="Kim S.-G."/>
        </authorList>
    </citation>
    <scope>NUCLEOTIDE SEQUENCE</scope>
    <source>
        <strain evidence="1">SW4</strain>
    </source>
</reference>
<evidence type="ECO:0000313" key="1">
    <source>
        <dbReference type="EMBL" id="XBG60700.1"/>
    </source>
</evidence>
<proteinExistence type="predicted"/>
<sequence length="99" mass="11499">MTILPDVLKEINLYGIIRVDYSMEGNWNDNLKVLWTRKDGFLGYDGITLAHETNNPCIELYFDGYFLGIKCFKRIGNQNVVDKEMIDLIIKYIEFAIGD</sequence>
<dbReference type="RefSeq" id="WP_347922930.1">
    <property type="nucleotide sequence ID" value="NZ_CP157199.1"/>
</dbReference>
<dbReference type="EMBL" id="CP157199">
    <property type="protein sequence ID" value="XBG60700.1"/>
    <property type="molecule type" value="Genomic_DNA"/>
</dbReference>
<accession>A0AAU7BQW4</accession>